<sequence length="321" mass="36080">MVNHAEPPLAVGASPLQSSLHAATRSLHTQLNVSIINRLPQCLPPHTSDPTAYHLGILTFGQIFVALERGINEATSNQLDNSEAGRARQSRILTTLHTPGLARTQSLKHDIDLLSERLSSLKHPRSADQFIHTEKEVKSQADTRTKHITQRILKKPHLALAYTWTMYLALFNGGRHIHRALARAGPDFWLETETGQDQRIEALSFWRFNAATEDNPEADQLKLEFKRKFDEVSEMLTEGEQGEVVREAKGIFELCMELVEYLDGVMAEYARQEAQVAASRDVCQRHVESKMWGGVASGFVVPLSRLLNLGWSRPFVEEGKD</sequence>
<dbReference type="InterPro" id="IPR016084">
    <property type="entry name" value="Haem_Oase-like_multi-hlx"/>
</dbReference>
<evidence type="ECO:0000256" key="2">
    <source>
        <dbReference type="ARBA" id="ARBA00022723"/>
    </source>
</evidence>
<dbReference type="Gene3D" id="1.20.910.10">
    <property type="entry name" value="Heme oxygenase-like"/>
    <property type="match status" value="1"/>
</dbReference>
<name>A0ABR0RDQ9_9EURO</name>
<evidence type="ECO:0000313" key="5">
    <source>
        <dbReference type="Proteomes" id="UP001334248"/>
    </source>
</evidence>
<evidence type="ECO:0008006" key="6">
    <source>
        <dbReference type="Google" id="ProtNLM"/>
    </source>
</evidence>
<gene>
    <name evidence="4" type="ORF">PMZ80_009288</name>
</gene>
<keyword evidence="1" id="KW-0349">Heme</keyword>
<dbReference type="InterPro" id="IPR002051">
    <property type="entry name" value="Haem_Oase"/>
</dbReference>
<keyword evidence="5" id="KW-1185">Reference proteome</keyword>
<evidence type="ECO:0000313" key="4">
    <source>
        <dbReference type="EMBL" id="KAK5938318.1"/>
    </source>
</evidence>
<reference evidence="4 5" key="1">
    <citation type="journal article" date="2023" name="Res Sq">
        <title>Genomic and morphological characterization of Knufia obscura isolated from the Mars 2020 spacecraft assembly facility.</title>
        <authorList>
            <person name="Chander A.M."/>
            <person name="Teixeira M.M."/>
            <person name="Singh N.K."/>
            <person name="Williams M.P."/>
            <person name="Parker C.W."/>
            <person name="Leo P."/>
            <person name="Stajich J.E."/>
            <person name="Torok T."/>
            <person name="Tighe S."/>
            <person name="Mason C.E."/>
            <person name="Venkateswaran K."/>
        </authorList>
    </citation>
    <scope>NUCLEOTIDE SEQUENCE [LARGE SCALE GENOMIC DNA]</scope>
    <source>
        <strain evidence="4 5">CCFEE 5817</strain>
    </source>
</reference>
<dbReference type="InterPro" id="IPR016053">
    <property type="entry name" value="Haem_Oase-like"/>
</dbReference>
<dbReference type="SUPFAM" id="SSF48613">
    <property type="entry name" value="Heme oxygenase-like"/>
    <property type="match status" value="1"/>
</dbReference>
<protein>
    <recommendedName>
        <fullName evidence="6">Heme oxygenase</fullName>
    </recommendedName>
</protein>
<evidence type="ECO:0000256" key="1">
    <source>
        <dbReference type="ARBA" id="ARBA00022617"/>
    </source>
</evidence>
<dbReference type="PANTHER" id="PTHR10720:SF0">
    <property type="entry name" value="HEME OXYGENASE"/>
    <property type="match status" value="1"/>
</dbReference>
<keyword evidence="2" id="KW-0479">Metal-binding</keyword>
<dbReference type="PANTHER" id="PTHR10720">
    <property type="entry name" value="HEME OXYGENASE"/>
    <property type="match status" value="1"/>
</dbReference>
<proteinExistence type="predicted"/>
<evidence type="ECO:0000256" key="3">
    <source>
        <dbReference type="ARBA" id="ARBA00023004"/>
    </source>
</evidence>
<keyword evidence="3" id="KW-0408">Iron</keyword>
<dbReference type="RefSeq" id="XP_064726408.1">
    <property type="nucleotide sequence ID" value="XM_064877683.1"/>
</dbReference>
<comment type="caution">
    <text evidence="4">The sequence shown here is derived from an EMBL/GenBank/DDBJ whole genome shotgun (WGS) entry which is preliminary data.</text>
</comment>
<dbReference type="Proteomes" id="UP001334248">
    <property type="component" value="Unassembled WGS sequence"/>
</dbReference>
<dbReference type="GeneID" id="90002737"/>
<dbReference type="CDD" id="cd19165">
    <property type="entry name" value="HemeO"/>
    <property type="match status" value="1"/>
</dbReference>
<organism evidence="4 5">
    <name type="scientific">Knufia obscura</name>
    <dbReference type="NCBI Taxonomy" id="1635080"/>
    <lineage>
        <taxon>Eukaryota</taxon>
        <taxon>Fungi</taxon>
        <taxon>Dikarya</taxon>
        <taxon>Ascomycota</taxon>
        <taxon>Pezizomycotina</taxon>
        <taxon>Eurotiomycetes</taxon>
        <taxon>Chaetothyriomycetidae</taxon>
        <taxon>Chaetothyriales</taxon>
        <taxon>Trichomeriaceae</taxon>
        <taxon>Knufia</taxon>
    </lineage>
</organism>
<accession>A0ABR0RDQ9</accession>
<dbReference type="EMBL" id="JAVHJV010000013">
    <property type="protein sequence ID" value="KAK5938318.1"/>
    <property type="molecule type" value="Genomic_DNA"/>
</dbReference>
<dbReference type="Pfam" id="PF01126">
    <property type="entry name" value="Heme_oxygenase"/>
    <property type="match status" value="1"/>
</dbReference>